<name>A0A7W4WBR1_9GAMM</name>
<dbReference type="EMBL" id="JACHWZ010000005">
    <property type="protein sequence ID" value="MBB3060651.1"/>
    <property type="molecule type" value="Genomic_DNA"/>
</dbReference>
<sequence length="93" mass="10419">MKPQSSRRLLTGAGCVLAAATLPACTDTGYVGGGASRPHYEVRGPYYHCHPNGVCHSVRHPNYYRHGGFDQPIPHRRYRPYYYGPLPPRARPL</sequence>
<evidence type="ECO:0000313" key="2">
    <source>
        <dbReference type="Proteomes" id="UP000535937"/>
    </source>
</evidence>
<dbReference type="RefSeq" id="WP_183458203.1">
    <property type="nucleotide sequence ID" value="NZ_JACHWZ010000005.1"/>
</dbReference>
<proteinExistence type="predicted"/>
<organism evidence="1 2">
    <name type="scientific">Microbulbifer rhizosphaerae</name>
    <dbReference type="NCBI Taxonomy" id="1562603"/>
    <lineage>
        <taxon>Bacteria</taxon>
        <taxon>Pseudomonadati</taxon>
        <taxon>Pseudomonadota</taxon>
        <taxon>Gammaproteobacteria</taxon>
        <taxon>Cellvibrionales</taxon>
        <taxon>Microbulbiferaceae</taxon>
        <taxon>Microbulbifer</taxon>
    </lineage>
</organism>
<dbReference type="Proteomes" id="UP000535937">
    <property type="component" value="Unassembled WGS sequence"/>
</dbReference>
<evidence type="ECO:0000313" key="1">
    <source>
        <dbReference type="EMBL" id="MBB3060651.1"/>
    </source>
</evidence>
<protein>
    <submittedName>
        <fullName evidence="1">Uncharacterized protein</fullName>
    </submittedName>
</protein>
<keyword evidence="2" id="KW-1185">Reference proteome</keyword>
<accession>A0A7W4WBR1</accession>
<dbReference type="AlphaFoldDB" id="A0A7W4WBR1"/>
<comment type="caution">
    <text evidence="1">The sequence shown here is derived from an EMBL/GenBank/DDBJ whole genome shotgun (WGS) entry which is preliminary data.</text>
</comment>
<reference evidence="1 2" key="1">
    <citation type="submission" date="2020-08" db="EMBL/GenBank/DDBJ databases">
        <title>Genomic Encyclopedia of Type Strains, Phase III (KMG-III): the genomes of soil and plant-associated and newly described type strains.</title>
        <authorList>
            <person name="Whitman W."/>
        </authorList>
    </citation>
    <scope>NUCLEOTIDE SEQUENCE [LARGE SCALE GENOMIC DNA]</scope>
    <source>
        <strain evidence="1 2">CECT 8799</strain>
    </source>
</reference>
<gene>
    <name evidence="1" type="ORF">FHS09_001470</name>
</gene>